<dbReference type="Pfam" id="PF04055">
    <property type="entry name" value="Radical_SAM"/>
    <property type="match status" value="1"/>
</dbReference>
<keyword evidence="3" id="KW-0949">S-adenosyl-L-methionine</keyword>
<evidence type="ECO:0000313" key="10">
    <source>
        <dbReference type="Proteomes" id="UP001230156"/>
    </source>
</evidence>
<evidence type="ECO:0000256" key="5">
    <source>
        <dbReference type="ARBA" id="ARBA00023004"/>
    </source>
</evidence>
<name>A0ABU0YNJ5_9PROT</name>
<evidence type="ECO:0000313" key="9">
    <source>
        <dbReference type="EMBL" id="MDQ7248363.1"/>
    </source>
</evidence>
<dbReference type="InterPro" id="IPR013785">
    <property type="entry name" value="Aldolase_TIM"/>
</dbReference>
<dbReference type="SFLD" id="SFLDS00029">
    <property type="entry name" value="Radical_SAM"/>
    <property type="match status" value="1"/>
</dbReference>
<dbReference type="SFLD" id="SFLDG01387">
    <property type="entry name" value="BtrN-like_SPASM_domain_contain"/>
    <property type="match status" value="1"/>
</dbReference>
<dbReference type="InterPro" id="IPR007197">
    <property type="entry name" value="rSAM"/>
</dbReference>
<feature type="domain" description="Radical SAM core" evidence="7">
    <location>
        <begin position="31"/>
        <end position="168"/>
    </location>
</feature>
<dbReference type="SUPFAM" id="SSF102114">
    <property type="entry name" value="Radical SAM enzymes"/>
    <property type="match status" value="1"/>
</dbReference>
<dbReference type="Gene3D" id="3.20.20.70">
    <property type="entry name" value="Aldolase class I"/>
    <property type="match status" value="1"/>
</dbReference>
<protein>
    <submittedName>
        <fullName evidence="9">SPASM domain-containing protein</fullName>
    </submittedName>
</protein>
<dbReference type="CDD" id="cd01335">
    <property type="entry name" value="Radical_SAM"/>
    <property type="match status" value="1"/>
</dbReference>
<keyword evidence="4" id="KW-0479">Metal-binding</keyword>
<keyword evidence="5" id="KW-0408">Iron</keyword>
<dbReference type="InterPro" id="IPR050377">
    <property type="entry name" value="Radical_SAM_PqqE_MftC-like"/>
</dbReference>
<dbReference type="EMBL" id="JAUYVI010000003">
    <property type="protein sequence ID" value="MDQ7248363.1"/>
    <property type="molecule type" value="Genomic_DNA"/>
</dbReference>
<evidence type="ECO:0000259" key="7">
    <source>
        <dbReference type="Pfam" id="PF04055"/>
    </source>
</evidence>
<evidence type="ECO:0000256" key="4">
    <source>
        <dbReference type="ARBA" id="ARBA00022723"/>
    </source>
</evidence>
<gene>
    <name evidence="9" type="ORF">Q8A70_11835</name>
</gene>
<evidence type="ECO:0000256" key="1">
    <source>
        <dbReference type="ARBA" id="ARBA00001966"/>
    </source>
</evidence>
<comment type="caution">
    <text evidence="9">The sequence shown here is derived from an EMBL/GenBank/DDBJ whole genome shotgun (WGS) entry which is preliminary data.</text>
</comment>
<dbReference type="InterPro" id="IPR023885">
    <property type="entry name" value="4Fe4S-binding_SPASM_dom"/>
</dbReference>
<evidence type="ECO:0000256" key="3">
    <source>
        <dbReference type="ARBA" id="ARBA00022691"/>
    </source>
</evidence>
<dbReference type="Pfam" id="PF13186">
    <property type="entry name" value="SPASM"/>
    <property type="match status" value="1"/>
</dbReference>
<feature type="domain" description="4Fe4S-binding SPASM" evidence="8">
    <location>
        <begin position="232"/>
        <end position="298"/>
    </location>
</feature>
<reference evidence="10" key="1">
    <citation type="submission" date="2023-08" db="EMBL/GenBank/DDBJ databases">
        <title>Rhodospirillaceae gen. nov., a novel taxon isolated from the Yangtze River Yuezi River estuary sludge.</title>
        <authorList>
            <person name="Ruan L."/>
        </authorList>
    </citation>
    <scope>NUCLEOTIDE SEQUENCE [LARGE SCALE GENOMIC DNA]</scope>
    <source>
        <strain evidence="10">R-7</strain>
    </source>
</reference>
<organism evidence="9 10">
    <name type="scientific">Dongia sedimenti</name>
    <dbReference type="NCBI Taxonomy" id="3064282"/>
    <lineage>
        <taxon>Bacteria</taxon>
        <taxon>Pseudomonadati</taxon>
        <taxon>Pseudomonadota</taxon>
        <taxon>Alphaproteobacteria</taxon>
        <taxon>Rhodospirillales</taxon>
        <taxon>Dongiaceae</taxon>
        <taxon>Dongia</taxon>
    </lineage>
</organism>
<sequence>MADEERRKTLLDIESRLVDHPFPPQLVVENTSYCNLKCIHCSHREMIREQRHMDRSLWNKIVEEVGRESPKCEVWPTFYGEAFILGNELWDRLDYAASVGCENLVLNSNGTLLDRDDNIEKILRSPLKRFILSLDGLSKETFEHIRAKAKYDEVYPMVEELCRRRMERGQIYPTITAQFSVMKENAHEAAGYYEFWSARGAEVKIRPMLEWTATGTVRTDTIDHNTQFRIACPWSNNTMAIHQNGKVVACAVDYEGMFEAGNVRDKSVKELWDILGEKVRKPHREHRWRDIPNICKGCGDWQVAGAQYEEEKVEGTRPFWYDEKKAAKPATAAAGAAE</sequence>
<evidence type="ECO:0000259" key="8">
    <source>
        <dbReference type="Pfam" id="PF13186"/>
    </source>
</evidence>
<proteinExistence type="predicted"/>
<keyword evidence="6" id="KW-0411">Iron-sulfur</keyword>
<dbReference type="PANTHER" id="PTHR11228">
    <property type="entry name" value="RADICAL SAM DOMAIN PROTEIN"/>
    <property type="match status" value="1"/>
</dbReference>
<dbReference type="PANTHER" id="PTHR11228:SF7">
    <property type="entry name" value="PQQA PEPTIDE CYCLASE"/>
    <property type="match status" value="1"/>
</dbReference>
<dbReference type="InterPro" id="IPR034391">
    <property type="entry name" value="AdoMet-like_SPASM_containing"/>
</dbReference>
<dbReference type="RefSeq" id="WP_379955818.1">
    <property type="nucleotide sequence ID" value="NZ_JAUYVI010000003.1"/>
</dbReference>
<accession>A0ABU0YNJ5</accession>
<dbReference type="InterPro" id="IPR058240">
    <property type="entry name" value="rSAM_sf"/>
</dbReference>
<comment type="cofactor">
    <cofactor evidence="1">
        <name>[4Fe-4S] cluster</name>
        <dbReference type="ChEBI" id="CHEBI:49883"/>
    </cofactor>
</comment>
<dbReference type="CDD" id="cd21109">
    <property type="entry name" value="SPASM"/>
    <property type="match status" value="1"/>
</dbReference>
<evidence type="ECO:0000256" key="2">
    <source>
        <dbReference type="ARBA" id="ARBA00022485"/>
    </source>
</evidence>
<keyword evidence="10" id="KW-1185">Reference proteome</keyword>
<evidence type="ECO:0000256" key="6">
    <source>
        <dbReference type="ARBA" id="ARBA00023014"/>
    </source>
</evidence>
<dbReference type="Proteomes" id="UP001230156">
    <property type="component" value="Unassembled WGS sequence"/>
</dbReference>
<keyword evidence="2" id="KW-0004">4Fe-4S</keyword>
<dbReference type="SFLD" id="SFLDG01067">
    <property type="entry name" value="SPASM/twitch_domain_containing"/>
    <property type="match status" value="1"/>
</dbReference>